<dbReference type="Proteomes" id="UP000611554">
    <property type="component" value="Unassembled WGS sequence"/>
</dbReference>
<feature type="region of interest" description="Disordered" evidence="1">
    <location>
        <begin position="267"/>
        <end position="287"/>
    </location>
</feature>
<dbReference type="Pfam" id="PF13349">
    <property type="entry name" value="DUF4097"/>
    <property type="match status" value="2"/>
</dbReference>
<gene>
    <name evidence="3" type="ORF">GCM10010140_31280</name>
</gene>
<organism evidence="3 4">
    <name type="scientific">Streptosporangium pseudovulgare</name>
    <dbReference type="NCBI Taxonomy" id="35765"/>
    <lineage>
        <taxon>Bacteria</taxon>
        <taxon>Bacillati</taxon>
        <taxon>Actinomycetota</taxon>
        <taxon>Actinomycetes</taxon>
        <taxon>Streptosporangiales</taxon>
        <taxon>Streptosporangiaceae</taxon>
        <taxon>Streptosporangium</taxon>
    </lineage>
</organism>
<evidence type="ECO:0000259" key="2">
    <source>
        <dbReference type="Pfam" id="PF13349"/>
    </source>
</evidence>
<feature type="region of interest" description="Disordered" evidence="1">
    <location>
        <begin position="30"/>
        <end position="54"/>
    </location>
</feature>
<comment type="caution">
    <text evidence="3">The sequence shown here is derived from an EMBL/GenBank/DDBJ whole genome shotgun (WGS) entry which is preliminary data.</text>
</comment>
<feature type="domain" description="DUF4097" evidence="2">
    <location>
        <begin position="48"/>
        <end position="211"/>
    </location>
</feature>
<accession>A0ABQ2QXD9</accession>
<feature type="compositionally biased region" description="Basic and acidic residues" evidence="1">
    <location>
        <begin position="267"/>
        <end position="286"/>
    </location>
</feature>
<dbReference type="PANTHER" id="PTHR34094:SF1">
    <property type="entry name" value="PROTEIN FAM185A"/>
    <property type="match status" value="1"/>
</dbReference>
<dbReference type="Gene3D" id="2.160.20.120">
    <property type="match status" value="1"/>
</dbReference>
<name>A0ABQ2QXD9_9ACTN</name>
<protein>
    <recommendedName>
        <fullName evidence="2">DUF4097 domain-containing protein</fullName>
    </recommendedName>
</protein>
<proteinExistence type="predicted"/>
<dbReference type="EMBL" id="BMQJ01000007">
    <property type="protein sequence ID" value="GGP99036.1"/>
    <property type="molecule type" value="Genomic_DNA"/>
</dbReference>
<dbReference type="PANTHER" id="PTHR34094">
    <property type="match status" value="1"/>
</dbReference>
<dbReference type="InterPro" id="IPR025164">
    <property type="entry name" value="Toastrack_DUF4097"/>
</dbReference>
<feature type="domain" description="DUF4097" evidence="2">
    <location>
        <begin position="215"/>
        <end position="295"/>
    </location>
</feature>
<evidence type="ECO:0000313" key="4">
    <source>
        <dbReference type="Proteomes" id="UP000611554"/>
    </source>
</evidence>
<evidence type="ECO:0000256" key="1">
    <source>
        <dbReference type="SAM" id="MobiDB-lite"/>
    </source>
</evidence>
<dbReference type="RefSeq" id="WP_189247200.1">
    <property type="nucleotide sequence ID" value="NZ_BMQJ01000007.1"/>
</dbReference>
<evidence type="ECO:0000313" key="3">
    <source>
        <dbReference type="EMBL" id="GGP99036.1"/>
    </source>
</evidence>
<keyword evidence="4" id="KW-1185">Reference proteome</keyword>
<sequence length="300" mass="30798">MPSFPAPGPVTLRVKLPAGLLEVTAAPREDAVVEVRPSRPSSSADTEAASRTRVERLDDGTILVETPEQRAMLGRRASVDVLVALPEGSAVALDAASADVRTSGPLGDVAVGSASGDVRIERCARLDVRTSSGDVTCDVTGAEAGVQTSSGDIRLRELRGEAEITTSSGRVKLGAAHGDTTVRSGSGDITVETAAASFRTRSTSGEVTIGTAGDLVEIHSSSGDIEIGAVTRGRVSVDSVSGDVGIGVADGVSAWLDVSTVSGDLRSGLEEADRPDDETPRTEIRVKTVSGDISLVRTRP</sequence>
<reference evidence="4" key="1">
    <citation type="journal article" date="2019" name="Int. J. Syst. Evol. Microbiol.">
        <title>The Global Catalogue of Microorganisms (GCM) 10K type strain sequencing project: providing services to taxonomists for standard genome sequencing and annotation.</title>
        <authorList>
            <consortium name="The Broad Institute Genomics Platform"/>
            <consortium name="The Broad Institute Genome Sequencing Center for Infectious Disease"/>
            <person name="Wu L."/>
            <person name="Ma J."/>
        </authorList>
    </citation>
    <scope>NUCLEOTIDE SEQUENCE [LARGE SCALE GENOMIC DNA]</scope>
    <source>
        <strain evidence="4">JCM 3115</strain>
    </source>
</reference>